<comment type="similarity">
    <text evidence="4">Belongs to the class I-like SAM-binding methyltransferase superfamily. Cation-dependent O-methyltransferase family.</text>
</comment>
<dbReference type="EC" id="2.1.1.-" evidence="4"/>
<feature type="binding site" evidence="4">
    <location>
        <position position="133"/>
    </location>
    <ligand>
        <name>Mg(2+)</name>
        <dbReference type="ChEBI" id="CHEBI:18420"/>
    </ligand>
</feature>
<dbReference type="SUPFAM" id="SSF53335">
    <property type="entry name" value="S-adenosyl-L-methionine-dependent methyltransferases"/>
    <property type="match status" value="1"/>
</dbReference>
<sequence>MSNITEVYVEEYIRDLLPEEQGILKEIEEDAIKNHIPIVHKEVAALLKVIAKASNAKKILEVGTAIGYSTILLCQAAGKGGHVTTIERDNERVQEAIKNIDRVNLSKNIQIIEGDAQEVLRFLDQQYDLIFLDGAKGHYKDMLMNCINLLKNGGVLISDNILFKGMVANDELVIRRKKTIVNRMRDYLSYICNHSQLDTSIIPIGDGVAISFRRLEE</sequence>
<dbReference type="HAMAP" id="MF_02217">
    <property type="entry name" value="TrmR_methyltr"/>
    <property type="match status" value="1"/>
</dbReference>
<evidence type="ECO:0000256" key="1">
    <source>
        <dbReference type="ARBA" id="ARBA00022603"/>
    </source>
</evidence>
<feature type="binding site" evidence="4">
    <location>
        <position position="87"/>
    </location>
    <ligand>
        <name>S-adenosyl-L-methionine</name>
        <dbReference type="ChEBI" id="CHEBI:59789"/>
    </ligand>
</feature>
<keyword evidence="4" id="KW-0819">tRNA processing</keyword>
<dbReference type="InterPro" id="IPR002935">
    <property type="entry name" value="SAM_O-MeTrfase"/>
</dbReference>
<evidence type="ECO:0000256" key="2">
    <source>
        <dbReference type="ARBA" id="ARBA00022679"/>
    </source>
</evidence>
<feature type="binding site" evidence="4">
    <location>
        <position position="159"/>
    </location>
    <ligand>
        <name>Mg(2+)</name>
        <dbReference type="ChEBI" id="CHEBI:18420"/>
    </ligand>
</feature>
<comment type="subunit">
    <text evidence="4">Homodimer.</text>
</comment>
<dbReference type="GO" id="GO:0008757">
    <property type="term" value="F:S-adenosylmethionine-dependent methyltransferase activity"/>
    <property type="evidence" value="ECO:0007669"/>
    <property type="project" value="TreeGrafter"/>
</dbReference>
<protein>
    <recommendedName>
        <fullName evidence="4">tRNA 5-hydroxyuridine methyltransferase</fullName>
        <ecNumber evidence="4">2.1.1.-</ecNumber>
    </recommendedName>
    <alternativeName>
        <fullName evidence="4">ho5U methyltransferase</fullName>
    </alternativeName>
</protein>
<dbReference type="PANTHER" id="PTHR10509">
    <property type="entry name" value="O-METHYLTRANSFERASE-RELATED"/>
    <property type="match status" value="1"/>
</dbReference>
<feature type="binding site" evidence="4">
    <location>
        <position position="160"/>
    </location>
    <ligand>
        <name>Mg(2+)</name>
        <dbReference type="ChEBI" id="CHEBI:18420"/>
    </ligand>
</feature>
<evidence type="ECO:0000313" key="5">
    <source>
        <dbReference type="EMBL" id="SNR85132.1"/>
    </source>
</evidence>
<keyword evidence="4" id="KW-0460">Magnesium</keyword>
<dbReference type="InterPro" id="IPR043675">
    <property type="entry name" value="TrmR_methyltr"/>
</dbReference>
<dbReference type="Proteomes" id="UP000198304">
    <property type="component" value="Unassembled WGS sequence"/>
</dbReference>
<keyword evidence="2 4" id="KW-0808">Transferase</keyword>
<feature type="binding site" evidence="4">
    <location>
        <position position="69"/>
    </location>
    <ligand>
        <name>S-adenosyl-L-methionine</name>
        <dbReference type="ChEBI" id="CHEBI:59789"/>
    </ligand>
</feature>
<gene>
    <name evidence="4" type="primary">trmR</name>
    <name evidence="5" type="ORF">SAMN05446037_10016</name>
</gene>
<dbReference type="EMBL" id="FZOJ01000001">
    <property type="protein sequence ID" value="SNR85132.1"/>
    <property type="molecule type" value="Genomic_DNA"/>
</dbReference>
<dbReference type="GO" id="GO:0030488">
    <property type="term" value="P:tRNA methylation"/>
    <property type="evidence" value="ECO:0007669"/>
    <property type="project" value="UniProtKB-UniRule"/>
</dbReference>
<dbReference type="PROSITE" id="PS51682">
    <property type="entry name" value="SAM_OMT_I"/>
    <property type="match status" value="1"/>
</dbReference>
<dbReference type="OrthoDB" id="9799672at2"/>
<keyword evidence="3 4" id="KW-0949">S-adenosyl-L-methionine</keyword>
<dbReference type="Pfam" id="PF01596">
    <property type="entry name" value="Methyltransf_3"/>
    <property type="match status" value="1"/>
</dbReference>
<proteinExistence type="inferred from homology"/>
<comment type="function">
    <text evidence="4">Catalyzes the methylation of 5-hydroxyuridine (ho5U) to form 5-methoxyuridine (mo5U) at position 34 in tRNAs.</text>
</comment>
<keyword evidence="1 4" id="KW-0489">Methyltransferase</keyword>
<dbReference type="GO" id="GO:0016300">
    <property type="term" value="F:tRNA (uridine) methyltransferase activity"/>
    <property type="evidence" value="ECO:0007669"/>
    <property type="project" value="UniProtKB-UniRule"/>
</dbReference>
<dbReference type="InterPro" id="IPR050362">
    <property type="entry name" value="Cation-dep_OMT"/>
</dbReference>
<feature type="binding site" evidence="4">
    <location>
        <position position="39"/>
    </location>
    <ligand>
        <name>S-adenosyl-L-methionine</name>
        <dbReference type="ChEBI" id="CHEBI:59789"/>
    </ligand>
</feature>
<keyword evidence="4" id="KW-0479">Metal-binding</keyword>
<dbReference type="RefSeq" id="WP_089280813.1">
    <property type="nucleotide sequence ID" value="NZ_FZOJ01000001.1"/>
</dbReference>
<reference evidence="5 6" key="1">
    <citation type="submission" date="2017-06" db="EMBL/GenBank/DDBJ databases">
        <authorList>
            <person name="Kim H.J."/>
            <person name="Triplett B.A."/>
        </authorList>
    </citation>
    <scope>NUCLEOTIDE SEQUENCE [LARGE SCALE GENOMIC DNA]</scope>
    <source>
        <strain evidence="5 6">SCA</strain>
    </source>
</reference>
<dbReference type="GO" id="GO:0008171">
    <property type="term" value="F:O-methyltransferase activity"/>
    <property type="evidence" value="ECO:0007669"/>
    <property type="project" value="InterPro"/>
</dbReference>
<feature type="binding site" evidence="4">
    <location>
        <begin position="115"/>
        <end position="116"/>
    </location>
    <ligand>
        <name>S-adenosyl-L-methionine</name>
        <dbReference type="ChEBI" id="CHEBI:59789"/>
    </ligand>
</feature>
<evidence type="ECO:0000313" key="6">
    <source>
        <dbReference type="Proteomes" id="UP000198304"/>
    </source>
</evidence>
<name>A0A238ZPR8_9FIRM</name>
<dbReference type="PANTHER" id="PTHR10509:SF14">
    <property type="entry name" value="CAFFEOYL-COA O-METHYLTRANSFERASE 3-RELATED"/>
    <property type="match status" value="1"/>
</dbReference>
<dbReference type="InterPro" id="IPR029063">
    <property type="entry name" value="SAM-dependent_MTases_sf"/>
</dbReference>
<dbReference type="AlphaFoldDB" id="A0A238ZPR8"/>
<dbReference type="Gene3D" id="3.40.50.150">
    <property type="entry name" value="Vaccinia Virus protein VP39"/>
    <property type="match status" value="1"/>
</dbReference>
<feature type="binding site" evidence="4">
    <location>
        <position position="133"/>
    </location>
    <ligand>
        <name>S-adenosyl-L-methionine</name>
        <dbReference type="ChEBI" id="CHEBI:59789"/>
    </ligand>
</feature>
<accession>A0A238ZPR8</accession>
<comment type="catalytic activity">
    <reaction evidence="4">
        <text>5-hydroxyuridine(34) in tRNA + S-adenosyl-L-methionine = 5-methoxyuridine(34) in tRNA + S-adenosyl-L-homocysteine + H(+)</text>
        <dbReference type="Rhea" id="RHEA:60524"/>
        <dbReference type="Rhea" id="RHEA-COMP:13381"/>
        <dbReference type="Rhea" id="RHEA-COMP:15591"/>
        <dbReference type="ChEBI" id="CHEBI:15378"/>
        <dbReference type="ChEBI" id="CHEBI:57856"/>
        <dbReference type="ChEBI" id="CHEBI:59789"/>
        <dbReference type="ChEBI" id="CHEBI:136877"/>
        <dbReference type="ChEBI" id="CHEBI:143860"/>
    </reaction>
</comment>
<dbReference type="CDD" id="cd02440">
    <property type="entry name" value="AdoMet_MTases"/>
    <property type="match status" value="1"/>
</dbReference>
<evidence type="ECO:0000256" key="4">
    <source>
        <dbReference type="HAMAP-Rule" id="MF_02217"/>
    </source>
</evidence>
<organism evidence="5 6">
    <name type="scientific">Anaerovirgula multivorans</name>
    <dbReference type="NCBI Taxonomy" id="312168"/>
    <lineage>
        <taxon>Bacteria</taxon>
        <taxon>Bacillati</taxon>
        <taxon>Bacillota</taxon>
        <taxon>Clostridia</taxon>
        <taxon>Peptostreptococcales</taxon>
        <taxon>Natronincolaceae</taxon>
        <taxon>Anaerovirgula</taxon>
    </lineage>
</organism>
<keyword evidence="6" id="KW-1185">Reference proteome</keyword>
<dbReference type="GO" id="GO:0000287">
    <property type="term" value="F:magnesium ion binding"/>
    <property type="evidence" value="ECO:0007669"/>
    <property type="project" value="UniProtKB-UniRule"/>
</dbReference>
<evidence type="ECO:0000256" key="3">
    <source>
        <dbReference type="ARBA" id="ARBA00022691"/>
    </source>
</evidence>